<organism evidence="1 2">
    <name type="scientific">Chromobacterium amazonense</name>
    <dbReference type="NCBI Taxonomy" id="1382803"/>
    <lineage>
        <taxon>Bacteria</taxon>
        <taxon>Pseudomonadati</taxon>
        <taxon>Pseudomonadota</taxon>
        <taxon>Betaproteobacteria</taxon>
        <taxon>Neisseriales</taxon>
        <taxon>Chromobacteriaceae</taxon>
        <taxon>Chromobacterium</taxon>
    </lineage>
</organism>
<proteinExistence type="predicted"/>
<dbReference type="EMBL" id="JAVFJF020000030">
    <property type="protein sequence ID" value="MEJ8675890.1"/>
    <property type="molecule type" value="Genomic_DNA"/>
</dbReference>
<evidence type="ECO:0000313" key="1">
    <source>
        <dbReference type="EMBL" id="MEJ8675890.1"/>
    </source>
</evidence>
<dbReference type="Proteomes" id="UP001224516">
    <property type="component" value="Unassembled WGS sequence"/>
</dbReference>
<dbReference type="RefSeq" id="WP_307909964.1">
    <property type="nucleotide sequence ID" value="NZ_JAVFJF020000030.1"/>
</dbReference>
<evidence type="ECO:0000313" key="2">
    <source>
        <dbReference type="Proteomes" id="UP001224516"/>
    </source>
</evidence>
<comment type="caution">
    <text evidence="1">The sequence shown here is derived from an EMBL/GenBank/DDBJ whole genome shotgun (WGS) entry which is preliminary data.</text>
</comment>
<reference evidence="1 2" key="1">
    <citation type="submission" date="2023-12" db="EMBL/GenBank/DDBJ databases">
        <title>Evaluation and characterization of a potential secondary metabolite violacein from indigenous Chromobacterium amazonense SAM215.</title>
        <authorList>
            <person name="Tarafdar M.R."/>
            <person name="Abedin S.M."/>
            <person name="Atiqua A."/>
            <person name="Saha A."/>
            <person name="Khan S.N."/>
        </authorList>
    </citation>
    <scope>NUCLEOTIDE SEQUENCE [LARGE SCALE GENOMIC DNA]</scope>
    <source>
        <strain evidence="1 2">SAM215</strain>
    </source>
</reference>
<accession>A0ABU8V3Z1</accession>
<protein>
    <submittedName>
        <fullName evidence="1">Uncharacterized protein</fullName>
    </submittedName>
</protein>
<keyword evidence="2" id="KW-1185">Reference proteome</keyword>
<sequence length="85" mass="9764">MYDEHDLIESPLQQKYTSEGKTVEVCIYRLPDTGWTLEIVDEYNNSTIFDGEFESDQEAFDLFLKEVEQEGIESMIGPKPGSSLH</sequence>
<name>A0ABU8V3Z1_9NEIS</name>
<gene>
    <name evidence="1" type="ORF">QCL97_014230</name>
</gene>